<comment type="caution">
    <text evidence="7">The sequence shown here is derived from an EMBL/GenBank/DDBJ whole genome shotgun (WGS) entry which is preliminary data.</text>
</comment>
<dbReference type="InterPro" id="IPR013783">
    <property type="entry name" value="Ig-like_fold"/>
</dbReference>
<dbReference type="STRING" id="1965070.A0A443RF46"/>
<dbReference type="InterPro" id="IPR036179">
    <property type="entry name" value="Ig-like_dom_sf"/>
</dbReference>
<dbReference type="EMBL" id="NCKU01000874">
    <property type="protein sequence ID" value="RWS13815.1"/>
    <property type="molecule type" value="Genomic_DNA"/>
</dbReference>
<keyword evidence="2" id="KW-0677">Repeat</keyword>
<dbReference type="InterPro" id="IPR051170">
    <property type="entry name" value="Neural/epithelial_adhesion"/>
</dbReference>
<dbReference type="Gene3D" id="2.60.40.10">
    <property type="entry name" value="Immunoglobulins"/>
    <property type="match status" value="3"/>
</dbReference>
<dbReference type="PROSITE" id="PS50835">
    <property type="entry name" value="IG_LIKE"/>
    <property type="match status" value="2"/>
</dbReference>
<protein>
    <submittedName>
        <fullName evidence="7">Lachesin-like isoform X6</fullName>
    </submittedName>
</protein>
<reference evidence="7 8" key="1">
    <citation type="journal article" date="2018" name="Gigascience">
        <title>Genomes of trombidid mites reveal novel predicted allergens and laterally-transferred genes associated with secondary metabolism.</title>
        <authorList>
            <person name="Dong X."/>
            <person name="Chaisiri K."/>
            <person name="Xia D."/>
            <person name="Armstrong S.D."/>
            <person name="Fang Y."/>
            <person name="Donnelly M.J."/>
            <person name="Kadowaki T."/>
            <person name="McGarry J.W."/>
            <person name="Darby A.C."/>
            <person name="Makepeace B.L."/>
        </authorList>
    </citation>
    <scope>NUCLEOTIDE SEQUENCE [LARGE SCALE GENOMIC DNA]</scope>
    <source>
        <strain evidence="7">UoL-WK</strain>
    </source>
</reference>
<evidence type="ECO:0000256" key="3">
    <source>
        <dbReference type="ARBA" id="ARBA00023157"/>
    </source>
</evidence>
<dbReference type="InterPro" id="IPR013098">
    <property type="entry name" value="Ig_I-set"/>
</dbReference>
<evidence type="ECO:0000313" key="7">
    <source>
        <dbReference type="EMBL" id="RWS13902.1"/>
    </source>
</evidence>
<dbReference type="OrthoDB" id="6507778at2759"/>
<dbReference type="InterPro" id="IPR007110">
    <property type="entry name" value="Ig-like_dom"/>
</dbReference>
<evidence type="ECO:0000313" key="8">
    <source>
        <dbReference type="Proteomes" id="UP000285301"/>
    </source>
</evidence>
<evidence type="ECO:0000259" key="5">
    <source>
        <dbReference type="PROSITE" id="PS50835"/>
    </source>
</evidence>
<keyword evidence="1" id="KW-0732">Signal</keyword>
<evidence type="ECO:0000256" key="4">
    <source>
        <dbReference type="ARBA" id="ARBA00023319"/>
    </source>
</evidence>
<keyword evidence="3" id="KW-1015">Disulfide bond</keyword>
<dbReference type="SUPFAM" id="SSF48726">
    <property type="entry name" value="Immunoglobulin"/>
    <property type="match status" value="3"/>
</dbReference>
<dbReference type="EMBL" id="NCKU01000852">
    <property type="protein sequence ID" value="RWS13902.1"/>
    <property type="molecule type" value="Genomic_DNA"/>
</dbReference>
<dbReference type="SMART" id="SM00408">
    <property type="entry name" value="IGc2"/>
    <property type="match status" value="2"/>
</dbReference>
<dbReference type="GO" id="GO:0043005">
    <property type="term" value="C:neuron projection"/>
    <property type="evidence" value="ECO:0007669"/>
    <property type="project" value="TreeGrafter"/>
</dbReference>
<sequence>MPDVCCHSSFTVFKAIVAGHHIYSHQRSSSFQEPEFTKSISNLKLAVGKEAMMRCSVKNLGPHKVSWTHVDTQTLLAIHNHVVSKHSKIEIKHENDENWFLIIKNVSLEDKGYYMCQISSKPPKSQVGYLEVVGKIDTYSDFSCLKFVRFKVAPQFEESSLKSGANVTVREHQNVTLSCKARGNPEPKIKWTREDNKPIFTQQSSAENVPPMIKIPTKVVTASVGQNITLVCITESNPLAQHQWIDPLDNFIENNHHYRVKTERTYHFKITFKLIIFEIDFADSGNYACLVENDLGSAKGGITLQ</sequence>
<dbReference type="PANTHER" id="PTHR12231:SF253">
    <property type="entry name" value="DPR-INTERACTING PROTEIN ETA, ISOFORM B-RELATED"/>
    <property type="match status" value="1"/>
</dbReference>
<reference evidence="7" key="2">
    <citation type="submission" date="2018-11" db="EMBL/GenBank/DDBJ databases">
        <title>Trombidioid mite genomics.</title>
        <authorList>
            <person name="Dong X."/>
        </authorList>
    </citation>
    <scope>NUCLEOTIDE SEQUENCE</scope>
    <source>
        <strain evidence="7">UoL-WK</strain>
    </source>
</reference>
<feature type="non-terminal residue" evidence="7">
    <location>
        <position position="305"/>
    </location>
</feature>
<gene>
    <name evidence="7" type="ORF">B4U79_06596</name>
    <name evidence="6" type="ORF">B4U79_08500</name>
</gene>
<dbReference type="InterPro" id="IPR003598">
    <property type="entry name" value="Ig_sub2"/>
</dbReference>
<proteinExistence type="predicted"/>
<keyword evidence="4" id="KW-0393">Immunoglobulin domain</keyword>
<dbReference type="Proteomes" id="UP000285301">
    <property type="component" value="Unassembled WGS sequence"/>
</dbReference>
<dbReference type="AlphaFoldDB" id="A0A443RF46"/>
<accession>A0A443RF46</accession>
<dbReference type="PANTHER" id="PTHR12231">
    <property type="entry name" value="CTX-RELATED TYPE I TRANSMEMBRANE PROTEIN"/>
    <property type="match status" value="1"/>
</dbReference>
<organism evidence="7 8">
    <name type="scientific">Dinothrombium tinctorium</name>
    <dbReference type="NCBI Taxonomy" id="1965070"/>
    <lineage>
        <taxon>Eukaryota</taxon>
        <taxon>Metazoa</taxon>
        <taxon>Ecdysozoa</taxon>
        <taxon>Arthropoda</taxon>
        <taxon>Chelicerata</taxon>
        <taxon>Arachnida</taxon>
        <taxon>Acari</taxon>
        <taxon>Acariformes</taxon>
        <taxon>Trombidiformes</taxon>
        <taxon>Prostigmata</taxon>
        <taxon>Anystina</taxon>
        <taxon>Parasitengona</taxon>
        <taxon>Trombidioidea</taxon>
        <taxon>Trombidiidae</taxon>
        <taxon>Dinothrombium</taxon>
    </lineage>
</organism>
<name>A0A443RF46_9ACAR</name>
<dbReference type="SMART" id="SM00409">
    <property type="entry name" value="IG"/>
    <property type="match status" value="2"/>
</dbReference>
<evidence type="ECO:0000256" key="2">
    <source>
        <dbReference type="ARBA" id="ARBA00022737"/>
    </source>
</evidence>
<dbReference type="Pfam" id="PF07679">
    <property type="entry name" value="I-set"/>
    <property type="match status" value="2"/>
</dbReference>
<feature type="domain" description="Ig-like" evidence="5">
    <location>
        <begin position="34"/>
        <end position="128"/>
    </location>
</feature>
<evidence type="ECO:0000313" key="6">
    <source>
        <dbReference type="EMBL" id="RWS13815.1"/>
    </source>
</evidence>
<dbReference type="Pfam" id="PF13927">
    <property type="entry name" value="Ig_3"/>
    <property type="match status" value="1"/>
</dbReference>
<evidence type="ECO:0000256" key="1">
    <source>
        <dbReference type="ARBA" id="ARBA00022729"/>
    </source>
</evidence>
<keyword evidence="8" id="KW-1185">Reference proteome</keyword>
<feature type="domain" description="Ig-like" evidence="5">
    <location>
        <begin position="154"/>
        <end position="305"/>
    </location>
</feature>
<dbReference type="InterPro" id="IPR003599">
    <property type="entry name" value="Ig_sub"/>
</dbReference>